<protein>
    <recommendedName>
        <fullName evidence="4">L-aspartate oxidase</fullName>
        <ecNumber evidence="4">1.4.3.16</ecNumber>
    </recommendedName>
</protein>
<dbReference type="Gene3D" id="1.20.58.100">
    <property type="entry name" value="Fumarate reductase/succinate dehydrogenase flavoprotein-like, C-terminal domain"/>
    <property type="match status" value="1"/>
</dbReference>
<dbReference type="PANTHER" id="PTHR42716:SF2">
    <property type="entry name" value="L-ASPARTATE OXIDASE, CHLOROPLASTIC"/>
    <property type="match status" value="1"/>
</dbReference>
<keyword evidence="8 11" id="KW-0560">Oxidoreductase</keyword>
<evidence type="ECO:0000259" key="9">
    <source>
        <dbReference type="Pfam" id="PF00890"/>
    </source>
</evidence>
<comment type="cofactor">
    <cofactor evidence="1">
        <name>FAD</name>
        <dbReference type="ChEBI" id="CHEBI:57692"/>
    </cofactor>
</comment>
<accession>A0A644ZED8</accession>
<evidence type="ECO:0000256" key="6">
    <source>
        <dbReference type="ARBA" id="ARBA00022642"/>
    </source>
</evidence>
<dbReference type="Gene3D" id="3.50.50.60">
    <property type="entry name" value="FAD/NAD(P)-binding domain"/>
    <property type="match status" value="1"/>
</dbReference>
<gene>
    <name evidence="11" type="primary">nadB_17</name>
    <name evidence="11" type="ORF">SDC9_85761</name>
</gene>
<dbReference type="Gene3D" id="3.90.700.10">
    <property type="entry name" value="Succinate dehydrogenase/fumarate reductase flavoprotein, catalytic domain"/>
    <property type="match status" value="1"/>
</dbReference>
<keyword evidence="5" id="KW-0285">Flavoprotein</keyword>
<organism evidence="11">
    <name type="scientific">bioreactor metagenome</name>
    <dbReference type="NCBI Taxonomy" id="1076179"/>
    <lineage>
        <taxon>unclassified sequences</taxon>
        <taxon>metagenomes</taxon>
        <taxon>ecological metagenomes</taxon>
    </lineage>
</organism>
<comment type="caution">
    <text evidence="11">The sequence shown here is derived from an EMBL/GenBank/DDBJ whole genome shotgun (WGS) entry which is preliminary data.</text>
</comment>
<dbReference type="InterPro" id="IPR015939">
    <property type="entry name" value="Fum_Rdtase/Succ_DH_flav-like_C"/>
</dbReference>
<comment type="similarity">
    <text evidence="3">Belongs to the FAD-dependent oxidoreductase 2 family. NadB subfamily.</text>
</comment>
<dbReference type="GO" id="GO:0034628">
    <property type="term" value="P:'de novo' NAD+ biosynthetic process from L-aspartate"/>
    <property type="evidence" value="ECO:0007669"/>
    <property type="project" value="TreeGrafter"/>
</dbReference>
<dbReference type="GO" id="GO:0008734">
    <property type="term" value="F:L-aspartate oxidase activity"/>
    <property type="evidence" value="ECO:0007669"/>
    <property type="project" value="UniProtKB-EC"/>
</dbReference>
<comment type="pathway">
    <text evidence="2">Cofactor biosynthesis; NAD(+) biosynthesis; iminoaspartate from L-aspartate (oxidase route): step 1/1.</text>
</comment>
<evidence type="ECO:0000256" key="7">
    <source>
        <dbReference type="ARBA" id="ARBA00022827"/>
    </source>
</evidence>
<evidence type="ECO:0000256" key="3">
    <source>
        <dbReference type="ARBA" id="ARBA00008562"/>
    </source>
</evidence>
<dbReference type="AlphaFoldDB" id="A0A644ZED8"/>
<dbReference type="InterPro" id="IPR037099">
    <property type="entry name" value="Fum_R/Succ_DH_flav-like_C_sf"/>
</dbReference>
<reference evidence="11" key="1">
    <citation type="submission" date="2019-08" db="EMBL/GenBank/DDBJ databases">
        <authorList>
            <person name="Kucharzyk K."/>
            <person name="Murdoch R.W."/>
            <person name="Higgins S."/>
            <person name="Loffler F."/>
        </authorList>
    </citation>
    <scope>NUCLEOTIDE SEQUENCE</scope>
</reference>
<dbReference type="SUPFAM" id="SSF46977">
    <property type="entry name" value="Succinate dehydrogenase/fumarate reductase flavoprotein C-terminal domain"/>
    <property type="match status" value="1"/>
</dbReference>
<dbReference type="FunFam" id="3.90.700.10:FF:000002">
    <property type="entry name" value="L-aspartate oxidase"/>
    <property type="match status" value="1"/>
</dbReference>
<keyword evidence="6" id="KW-0662">Pyridine nucleotide biosynthesis</keyword>
<dbReference type="EC" id="1.4.3.16" evidence="4"/>
<evidence type="ECO:0000313" key="11">
    <source>
        <dbReference type="EMBL" id="MPM39129.1"/>
    </source>
</evidence>
<evidence type="ECO:0000256" key="2">
    <source>
        <dbReference type="ARBA" id="ARBA00004950"/>
    </source>
</evidence>
<sequence>MEFIQFHPTSVYTESEKTYLISEAVRGEGAHLVNIKGERFMIAIHENGELAPRDIVARSIYKEIQKQKEPFVYLTLNHLDPEKIKKRFPNIFAKLSTLGINMCERIPVAPAAHYMVGGIKTDTDGESSLKNLFVCGELASTGVMGANRLASNSLLECLVFGYRAIERSRNAIPSTIKSGEENFTPLFRIDYSRKGEFAELSKRVARILTTNAGIVRNEELLHNGLFRLEAERIMYVREDNEIFDLVGENLIIVAELIIKSAMMRRESRGGHYREDFPKENETFIHHIIQQRGREIFTTPVDTGNHNKL</sequence>
<evidence type="ECO:0000259" key="10">
    <source>
        <dbReference type="Pfam" id="PF02910"/>
    </source>
</evidence>
<feature type="domain" description="FAD-dependent oxidoreductase 2 FAD-binding" evidence="9">
    <location>
        <begin position="1"/>
        <end position="154"/>
    </location>
</feature>
<evidence type="ECO:0000256" key="5">
    <source>
        <dbReference type="ARBA" id="ARBA00022630"/>
    </source>
</evidence>
<dbReference type="Pfam" id="PF02910">
    <property type="entry name" value="Succ_DH_flav_C"/>
    <property type="match status" value="1"/>
</dbReference>
<name>A0A644ZED8_9ZZZZ</name>
<evidence type="ECO:0000256" key="1">
    <source>
        <dbReference type="ARBA" id="ARBA00001974"/>
    </source>
</evidence>
<dbReference type="InterPro" id="IPR027477">
    <property type="entry name" value="Succ_DH/fumarate_Rdtase_cat_sf"/>
</dbReference>
<keyword evidence="7" id="KW-0274">FAD</keyword>
<feature type="domain" description="Fumarate reductase/succinate dehydrogenase flavoprotein-like C-terminal" evidence="10">
    <location>
        <begin position="203"/>
        <end position="297"/>
    </location>
</feature>
<dbReference type="Pfam" id="PF00890">
    <property type="entry name" value="FAD_binding_2"/>
    <property type="match status" value="1"/>
</dbReference>
<evidence type="ECO:0000256" key="8">
    <source>
        <dbReference type="ARBA" id="ARBA00023002"/>
    </source>
</evidence>
<dbReference type="SUPFAM" id="SSF56425">
    <property type="entry name" value="Succinate dehydrogenase/fumarate reductase flavoprotein, catalytic domain"/>
    <property type="match status" value="1"/>
</dbReference>
<dbReference type="InterPro" id="IPR036188">
    <property type="entry name" value="FAD/NAD-bd_sf"/>
</dbReference>
<dbReference type="InterPro" id="IPR003953">
    <property type="entry name" value="FAD-dep_OxRdtase_2_FAD-bd"/>
</dbReference>
<evidence type="ECO:0000256" key="4">
    <source>
        <dbReference type="ARBA" id="ARBA00012173"/>
    </source>
</evidence>
<dbReference type="UniPathway" id="UPA00253">
    <property type="reaction ID" value="UER00326"/>
</dbReference>
<dbReference type="InterPro" id="IPR005288">
    <property type="entry name" value="NadB"/>
</dbReference>
<dbReference type="PANTHER" id="PTHR42716">
    <property type="entry name" value="L-ASPARTATE OXIDASE"/>
    <property type="match status" value="1"/>
</dbReference>
<dbReference type="EMBL" id="VSSQ01008532">
    <property type="protein sequence ID" value="MPM39129.1"/>
    <property type="molecule type" value="Genomic_DNA"/>
</dbReference>
<dbReference type="SUPFAM" id="SSF51905">
    <property type="entry name" value="FAD/NAD(P)-binding domain"/>
    <property type="match status" value="1"/>
</dbReference>
<proteinExistence type="inferred from homology"/>